<comment type="caution">
    <text evidence="1">The sequence shown here is derived from an EMBL/GenBank/DDBJ whole genome shotgun (WGS) entry which is preliminary data.</text>
</comment>
<evidence type="ECO:0000313" key="2">
    <source>
        <dbReference type="Proteomes" id="UP000429730"/>
    </source>
</evidence>
<organism evidence="1 2">
    <name type="scientific">Enterococcus faecalis</name>
    <name type="common">Streptococcus faecalis</name>
    <dbReference type="NCBI Taxonomy" id="1351"/>
    <lineage>
        <taxon>Bacteria</taxon>
        <taxon>Bacillati</taxon>
        <taxon>Bacillota</taxon>
        <taxon>Bacilli</taxon>
        <taxon>Lactobacillales</taxon>
        <taxon>Enterococcaceae</taxon>
        <taxon>Enterococcus</taxon>
    </lineage>
</organism>
<dbReference type="EMBL" id="WVTJ01000003">
    <property type="protein sequence ID" value="MXS51696.1"/>
    <property type="molecule type" value="Genomic_DNA"/>
</dbReference>
<gene>
    <name evidence="1" type="ORF">GTI81_03005</name>
</gene>
<reference evidence="1 2" key="1">
    <citation type="submission" date="2019-04" db="EMBL/GenBank/DDBJ databases">
        <title>Step-wise assembly of the neonatal virome modulated by breast feeding.</title>
        <authorList>
            <person name="Liang G."/>
            <person name="Bushman F."/>
        </authorList>
    </citation>
    <scope>NUCLEOTIDE SEQUENCE [LARGE SCALE GENOMIC DNA]</scope>
    <source>
        <strain evidence="1 2">E3754</strain>
    </source>
</reference>
<dbReference type="Proteomes" id="UP000429730">
    <property type="component" value="Unassembled WGS sequence"/>
</dbReference>
<proteinExistence type="predicted"/>
<accession>A0AAP6V7C9</accession>
<evidence type="ECO:0000313" key="1">
    <source>
        <dbReference type="EMBL" id="MXS51696.1"/>
    </source>
</evidence>
<dbReference type="KEGG" id="ene:ENT_20530"/>
<name>A0AAP6V7C9_ENTFL</name>
<dbReference type="AlphaFoldDB" id="A0AAP6V7C9"/>
<sequence length="37" mass="4536">MTRKDKLEQTKKLADLWYQQQKNQIYIAQQKERRGVA</sequence>
<protein>
    <submittedName>
        <fullName evidence="1">Uncharacterized protein</fullName>
    </submittedName>
</protein>